<name>A0A1R2C9Q8_9CILI</name>
<dbReference type="SUPFAM" id="SSF50630">
    <property type="entry name" value="Acid proteases"/>
    <property type="match status" value="1"/>
</dbReference>
<evidence type="ECO:0000256" key="3">
    <source>
        <dbReference type="ARBA" id="ARBA00022750"/>
    </source>
</evidence>
<comment type="caution">
    <text evidence="10">The sequence shown here is derived from an EMBL/GenBank/DDBJ whole genome shotgun (WGS) entry which is preliminary data.</text>
</comment>
<dbReference type="GO" id="GO:0016485">
    <property type="term" value="P:protein processing"/>
    <property type="evidence" value="ECO:0007669"/>
    <property type="project" value="UniProtKB-ARBA"/>
</dbReference>
<dbReference type="PROSITE" id="PS00141">
    <property type="entry name" value="ASP_PROTEASE"/>
    <property type="match status" value="2"/>
</dbReference>
<evidence type="ECO:0000256" key="4">
    <source>
        <dbReference type="ARBA" id="ARBA00022801"/>
    </source>
</evidence>
<dbReference type="InterPro" id="IPR001461">
    <property type="entry name" value="Aspartic_peptidase_A1"/>
</dbReference>
<keyword evidence="2 7" id="KW-0645">Protease</keyword>
<dbReference type="PRINTS" id="PR00792">
    <property type="entry name" value="PEPSIN"/>
</dbReference>
<protein>
    <recommendedName>
        <fullName evidence="9">Peptidase A1 domain-containing protein</fullName>
    </recommendedName>
</protein>
<dbReference type="EMBL" id="MPUH01000227">
    <property type="protein sequence ID" value="OMJ85748.1"/>
    <property type="molecule type" value="Genomic_DNA"/>
</dbReference>
<keyword evidence="3 7" id="KW-0064">Aspartyl protease</keyword>
<feature type="domain" description="Peptidase A1" evidence="9">
    <location>
        <begin position="74"/>
        <end position="390"/>
    </location>
</feature>
<gene>
    <name evidence="10" type="ORF">SteCoe_12876</name>
</gene>
<dbReference type="Gene3D" id="2.40.70.10">
    <property type="entry name" value="Acid Proteases"/>
    <property type="match status" value="2"/>
</dbReference>
<dbReference type="PANTHER" id="PTHR47966:SF51">
    <property type="entry name" value="BETA-SITE APP-CLEAVING ENZYME, ISOFORM A-RELATED"/>
    <property type="match status" value="1"/>
</dbReference>
<keyword evidence="8" id="KW-0732">Signal</keyword>
<evidence type="ECO:0000259" key="9">
    <source>
        <dbReference type="PROSITE" id="PS51767"/>
    </source>
</evidence>
<keyword evidence="6" id="KW-1015">Disulfide bond</keyword>
<dbReference type="InterPro" id="IPR033121">
    <property type="entry name" value="PEPTIDASE_A1"/>
</dbReference>
<evidence type="ECO:0000256" key="7">
    <source>
        <dbReference type="RuleBase" id="RU000454"/>
    </source>
</evidence>
<reference evidence="10 11" key="1">
    <citation type="submission" date="2016-11" db="EMBL/GenBank/DDBJ databases">
        <title>The macronuclear genome of Stentor coeruleus: a giant cell with tiny introns.</title>
        <authorList>
            <person name="Slabodnick M."/>
            <person name="Ruby J.G."/>
            <person name="Reiff S.B."/>
            <person name="Swart E.C."/>
            <person name="Gosai S."/>
            <person name="Prabakaran S."/>
            <person name="Witkowska E."/>
            <person name="Larue G.E."/>
            <person name="Fisher S."/>
            <person name="Freeman R.M."/>
            <person name="Gunawardena J."/>
            <person name="Chu W."/>
            <person name="Stover N.A."/>
            <person name="Gregory B.D."/>
            <person name="Nowacki M."/>
            <person name="Derisi J."/>
            <person name="Roy S.W."/>
            <person name="Marshall W.F."/>
            <person name="Sood P."/>
        </authorList>
    </citation>
    <scope>NUCLEOTIDE SEQUENCE [LARGE SCALE GENOMIC DNA]</scope>
    <source>
        <strain evidence="10">WM001</strain>
    </source>
</reference>
<evidence type="ECO:0000256" key="1">
    <source>
        <dbReference type="ARBA" id="ARBA00007447"/>
    </source>
</evidence>
<dbReference type="Proteomes" id="UP000187209">
    <property type="component" value="Unassembled WGS sequence"/>
</dbReference>
<dbReference type="GO" id="GO:0004190">
    <property type="term" value="F:aspartic-type endopeptidase activity"/>
    <property type="evidence" value="ECO:0007669"/>
    <property type="project" value="UniProtKB-KW"/>
</dbReference>
<organism evidence="10 11">
    <name type="scientific">Stentor coeruleus</name>
    <dbReference type="NCBI Taxonomy" id="5963"/>
    <lineage>
        <taxon>Eukaryota</taxon>
        <taxon>Sar</taxon>
        <taxon>Alveolata</taxon>
        <taxon>Ciliophora</taxon>
        <taxon>Postciliodesmatophora</taxon>
        <taxon>Heterotrichea</taxon>
        <taxon>Heterotrichida</taxon>
        <taxon>Stentoridae</taxon>
        <taxon>Stentor</taxon>
    </lineage>
</organism>
<evidence type="ECO:0000256" key="5">
    <source>
        <dbReference type="PIRSR" id="PIRSR601461-1"/>
    </source>
</evidence>
<feature type="active site" evidence="5">
    <location>
        <position position="278"/>
    </location>
</feature>
<dbReference type="AlphaFoldDB" id="A0A1R2C9Q8"/>
<feature type="disulfide bond" evidence="6">
    <location>
        <begin position="105"/>
        <end position="110"/>
    </location>
</feature>
<dbReference type="OrthoDB" id="771136at2759"/>
<evidence type="ECO:0000256" key="8">
    <source>
        <dbReference type="SAM" id="SignalP"/>
    </source>
</evidence>
<proteinExistence type="inferred from homology"/>
<sequence length="397" mass="44626">MKMFLITLWLISCTFILTEAKDLLRIPLIRKSLSRNEKQSLISLLITSHDQLDYPSFLESKSKIHMKNYANTQYVGTVGIGSPEQYMDVIFDTGSSNFFINSKLCKDSTCQSRKWYDHDKSESYHHIGFTLEVEFGTGVISGLINEDIVTIAGVPLLKQRFAEVTSEKGEVFLDGKFSGILGLAFDSMAAFGTVPIFDSLIDSNALTWNVFSFYYSLNEDEESEIIVGDIDQDKFEGDIVWVPLIKDLLNYWLIEIDDILLGGESLGFCPYGCRGAVDTGTTLLSAPSDSLNTLYKKINQDCEEYLSFPDISFIIQGRVFTISPKDYVLTNTEENFDDPGKHSEYVTECSLGFMPIDVPPPNGPLWVLGDIFLSNFYSIFDRDSLSIGLAKAKHKNQ</sequence>
<feature type="signal peptide" evidence="8">
    <location>
        <begin position="1"/>
        <end position="20"/>
    </location>
</feature>
<comment type="similarity">
    <text evidence="1 7">Belongs to the peptidase A1 family.</text>
</comment>
<keyword evidence="4 7" id="KW-0378">Hydrolase</keyword>
<feature type="chain" id="PRO_5010240009" description="Peptidase A1 domain-containing protein" evidence="8">
    <location>
        <begin position="21"/>
        <end position="397"/>
    </location>
</feature>
<dbReference type="InterPro" id="IPR001969">
    <property type="entry name" value="Aspartic_peptidase_AS"/>
</dbReference>
<keyword evidence="11" id="KW-1185">Reference proteome</keyword>
<dbReference type="InterPro" id="IPR021109">
    <property type="entry name" value="Peptidase_aspartic_dom_sf"/>
</dbReference>
<dbReference type="FunFam" id="2.40.70.10:FF:000115">
    <property type="entry name" value="Lysosomal aspartic protease"/>
    <property type="match status" value="1"/>
</dbReference>
<evidence type="ECO:0000256" key="6">
    <source>
        <dbReference type="PIRSR" id="PIRSR601461-2"/>
    </source>
</evidence>
<dbReference type="Pfam" id="PF00026">
    <property type="entry name" value="Asp"/>
    <property type="match status" value="1"/>
</dbReference>
<evidence type="ECO:0000313" key="10">
    <source>
        <dbReference type="EMBL" id="OMJ85748.1"/>
    </source>
</evidence>
<accession>A0A1R2C9Q8</accession>
<feature type="active site" evidence="5">
    <location>
        <position position="92"/>
    </location>
</feature>
<dbReference type="PROSITE" id="PS51767">
    <property type="entry name" value="PEPTIDASE_A1"/>
    <property type="match status" value="1"/>
</dbReference>
<dbReference type="PANTHER" id="PTHR47966">
    <property type="entry name" value="BETA-SITE APP-CLEAVING ENZYME, ISOFORM A-RELATED"/>
    <property type="match status" value="1"/>
</dbReference>
<evidence type="ECO:0000256" key="2">
    <source>
        <dbReference type="ARBA" id="ARBA00022670"/>
    </source>
</evidence>
<evidence type="ECO:0000313" key="11">
    <source>
        <dbReference type="Proteomes" id="UP000187209"/>
    </source>
</evidence>